<dbReference type="EMBL" id="CP014143">
    <property type="protein sequence ID" value="AOS95524.1"/>
    <property type="molecule type" value="Genomic_DNA"/>
</dbReference>
<dbReference type="Proteomes" id="UP000095672">
    <property type="component" value="Chromosome"/>
</dbReference>
<dbReference type="EC" id="1.14.19.9" evidence="3"/>
<accession>A0A1C9W319</accession>
<feature type="active site" evidence="1">
    <location>
        <position position="87"/>
    </location>
</feature>
<dbReference type="InterPro" id="IPR050816">
    <property type="entry name" value="Flavin-dep_Halogenase_NPB"/>
</dbReference>
<feature type="binding site" evidence="2">
    <location>
        <position position="356"/>
    </location>
    <ligand>
        <name>L-tryptophan</name>
        <dbReference type="ChEBI" id="CHEBI:57912"/>
    </ligand>
</feature>
<feature type="binding site" evidence="2">
    <location>
        <position position="87"/>
    </location>
    <ligand>
        <name>7-chloro-L-tryptophan</name>
        <dbReference type="ChEBI" id="CHEBI:58713"/>
    </ligand>
</feature>
<keyword evidence="2" id="KW-0285">Flavoprotein</keyword>
<dbReference type="RefSeq" id="WP_069945794.1">
    <property type="nucleotide sequence ID" value="NZ_CP014143.1"/>
</dbReference>
<dbReference type="InterPro" id="IPR033856">
    <property type="entry name" value="Trp_halogen"/>
</dbReference>
<keyword evidence="3" id="KW-0560">Oxidoreductase</keyword>
<evidence type="ECO:0000313" key="4">
    <source>
        <dbReference type="Proteomes" id="UP000095672"/>
    </source>
</evidence>
<evidence type="ECO:0000256" key="2">
    <source>
        <dbReference type="PIRSR" id="PIRSR011396-2"/>
    </source>
</evidence>
<reference evidence="4" key="1">
    <citation type="submission" date="2016-01" db="EMBL/GenBank/DDBJ databases">
        <title>Complete genome sequence of Microbulbifer sp. CCB-MM1, a halophile isolated from Matang Mangrove Forest, Perak.</title>
        <authorList>
            <person name="Moh T.H."/>
            <person name="Dinesh B."/>
            <person name="Lau N.-S."/>
            <person name="Go F."/>
            <person name="Alexander Chong S.-C."/>
        </authorList>
    </citation>
    <scope>NUCLEOTIDE SEQUENCE [LARGE SCALE GENOMIC DNA]</scope>
    <source>
        <strain evidence="4">CCB-MM1</strain>
    </source>
</reference>
<dbReference type="Pfam" id="PF04820">
    <property type="entry name" value="Trp_halogenase"/>
    <property type="match status" value="1"/>
</dbReference>
<evidence type="ECO:0000313" key="3">
    <source>
        <dbReference type="EMBL" id="AOS95524.1"/>
    </source>
</evidence>
<dbReference type="InterPro" id="IPR036188">
    <property type="entry name" value="FAD/NAD-bd_sf"/>
</dbReference>
<evidence type="ECO:0000256" key="1">
    <source>
        <dbReference type="PIRSR" id="PIRSR011396-1"/>
    </source>
</evidence>
<dbReference type="STRING" id="1769779.AUP74_00047"/>
<organism evidence="3 4">
    <name type="scientific">Microbulbifer aggregans</name>
    <dbReference type="NCBI Taxonomy" id="1769779"/>
    <lineage>
        <taxon>Bacteria</taxon>
        <taxon>Pseudomonadati</taxon>
        <taxon>Pseudomonadota</taxon>
        <taxon>Gammaproteobacteria</taxon>
        <taxon>Cellvibrionales</taxon>
        <taxon>Microbulbiferaceae</taxon>
        <taxon>Microbulbifer</taxon>
    </lineage>
</organism>
<feature type="binding site" evidence="2">
    <location>
        <position position="347"/>
    </location>
    <ligand>
        <name>FAD</name>
        <dbReference type="ChEBI" id="CHEBI:57692"/>
    </ligand>
</feature>
<dbReference type="InterPro" id="IPR006905">
    <property type="entry name" value="Flavin_halogenase"/>
</dbReference>
<dbReference type="PATRIC" id="fig|1769779.3.peg.44"/>
<sequence length="522" mass="58207">MASAATSGHIQHVLVVGGGTAGWLTASHLAKKLRARSPGGVRVTLLESENIPTIGVGEGTVPAIRQTLQYLGISETDFIRECDATFKQSIKFVDWVDNPVPGQPSHYHHVFDYPDSSRGDLTPYWLKQAGPKPSFVDAVSVQGMVCERGLGPKNMTLPEFQGFTSYAYHLDAAKFARLLTRHAVEELGVHHLLGTVEQVKRSEDGDIAAVVTDRHGTLQADLFVDCTGFASLLLGQSLGVPFVDRRDTLFADYALAAQVPYGQYNEPIPSYTISTAQESGWIWDIGLPERRGTGYVYSSAHTDHERAETVFRHYLGATGENAEVRRISMKVGYRESFWERNCVAIGLSQGFVEPLEATGILVYDATAKMLADTFPANRQVMPAVAAQFNRHVHYAWERVIEFIKLHYCISRRSDSDFWLDNRAPESIPESLRDKLELWRYQPPSEYDFPSKLEIFNLPNYLYVLYGMGFFTSTEFIGNRFADGDAALSRFAEIEAGAGQLCAQLPAHRDLINKIKQFGLQKI</sequence>
<dbReference type="GO" id="GO:0000166">
    <property type="term" value="F:nucleotide binding"/>
    <property type="evidence" value="ECO:0007669"/>
    <property type="project" value="UniProtKB-KW"/>
</dbReference>
<dbReference type="OrthoDB" id="6278312at2"/>
<dbReference type="SUPFAM" id="SSF51905">
    <property type="entry name" value="FAD/NAD(P)-binding domain"/>
    <property type="match status" value="1"/>
</dbReference>
<keyword evidence="2" id="KW-0547">Nucleotide-binding</keyword>
<feature type="binding site" evidence="2">
    <location>
        <begin position="18"/>
        <end position="21"/>
    </location>
    <ligand>
        <name>FAD</name>
        <dbReference type="ChEBI" id="CHEBI:57692"/>
    </ligand>
</feature>
<feature type="binding site" evidence="2">
    <location>
        <position position="196"/>
    </location>
    <ligand>
        <name>FAD</name>
        <dbReference type="ChEBI" id="CHEBI:57692"/>
    </ligand>
</feature>
<dbReference type="PANTHER" id="PTHR43747">
    <property type="entry name" value="FAD-BINDING PROTEIN"/>
    <property type="match status" value="1"/>
</dbReference>
<feature type="binding site" evidence="2">
    <location>
        <position position="360"/>
    </location>
    <ligand>
        <name>FAD</name>
        <dbReference type="ChEBI" id="CHEBI:57692"/>
    </ligand>
</feature>
<dbReference type="PANTHER" id="PTHR43747:SF4">
    <property type="entry name" value="FLAVIN-DEPENDENT TRYPTOPHAN HALOGENASE"/>
    <property type="match status" value="1"/>
</dbReference>
<proteinExistence type="predicted"/>
<name>A0A1C9W319_9GAMM</name>
<keyword evidence="4" id="KW-1185">Reference proteome</keyword>
<dbReference type="GO" id="GO:0004497">
    <property type="term" value="F:monooxygenase activity"/>
    <property type="evidence" value="ECO:0007669"/>
    <property type="project" value="InterPro"/>
</dbReference>
<keyword evidence="2" id="KW-0274">FAD</keyword>
<protein>
    <submittedName>
        <fullName evidence="3">Flavin-dependent tryptophan halogenase RebH</fullName>
        <ecNumber evidence="3">1.14.19.9</ecNumber>
    </submittedName>
</protein>
<gene>
    <name evidence="3" type="primary">rebH_2</name>
    <name evidence="3" type="ORF">AUP74_00047</name>
</gene>
<dbReference type="AlphaFoldDB" id="A0A1C9W319"/>
<dbReference type="Gene3D" id="3.50.50.60">
    <property type="entry name" value="FAD/NAD(P)-binding domain"/>
    <property type="match status" value="1"/>
</dbReference>
<dbReference type="PIRSF" id="PIRSF011396">
    <property type="entry name" value="Trp_halogenase"/>
    <property type="match status" value="1"/>
</dbReference>
<dbReference type="KEGG" id="micc:AUP74_00047"/>